<proteinExistence type="predicted"/>
<evidence type="ECO:0000256" key="1">
    <source>
        <dbReference type="SAM" id="Phobius"/>
    </source>
</evidence>
<organism evidence="3 4">
    <name type="scientific">Aurantiacibacter rhizosphaerae</name>
    <dbReference type="NCBI Taxonomy" id="2691582"/>
    <lineage>
        <taxon>Bacteria</taxon>
        <taxon>Pseudomonadati</taxon>
        <taxon>Pseudomonadota</taxon>
        <taxon>Alphaproteobacteria</taxon>
        <taxon>Sphingomonadales</taxon>
        <taxon>Erythrobacteraceae</taxon>
        <taxon>Aurantiacibacter</taxon>
    </lineage>
</organism>
<dbReference type="InterPro" id="IPR007621">
    <property type="entry name" value="TPM_dom"/>
</dbReference>
<dbReference type="Pfam" id="PF04536">
    <property type="entry name" value="TPM_phosphatase"/>
    <property type="match status" value="1"/>
</dbReference>
<comment type="caution">
    <text evidence="3">The sequence shown here is derived from an EMBL/GenBank/DDBJ whole genome shotgun (WGS) entry which is preliminary data.</text>
</comment>
<evidence type="ECO:0000313" key="4">
    <source>
        <dbReference type="Proteomes" id="UP000461409"/>
    </source>
</evidence>
<sequence length="265" mass="27625">MALCWASLAAAQPVFPERGTSPVVDGADIIDPATEARLTQQLDDFEERNQRQFVVATVPTLDGYDIADYGYQLGREWGLGDAENNDGIILLVAPNERKMRVEVGYGLEAIIPDGLAYEYVEGMKPYFRDGNYSAGIEWGADQIIQQLELPPEEAAQVAQQATQQRASGGGFPIGTLIWLGFIFFFFILPMIGGGKRKRYRRGGVGGVVGDIMLWEAGKAIARGIDGGGGGGWGGGGGFGGGGFGGGGGFSGGGGSFGGGGASGGW</sequence>
<feature type="domain" description="TPM" evidence="2">
    <location>
        <begin position="23"/>
        <end position="145"/>
    </location>
</feature>
<reference evidence="3 4" key="2">
    <citation type="submission" date="2020-02" db="EMBL/GenBank/DDBJ databases">
        <title>Erythrobacter dongmakensis sp. nov., isolated from a tidal mudflat.</title>
        <authorList>
            <person name="Kim I.S."/>
        </authorList>
    </citation>
    <scope>NUCLEOTIDE SEQUENCE [LARGE SCALE GENOMIC DNA]</scope>
    <source>
        <strain evidence="3 4">GH3-10</strain>
    </source>
</reference>
<keyword evidence="1" id="KW-0472">Membrane</keyword>
<evidence type="ECO:0000259" key="2">
    <source>
        <dbReference type="Pfam" id="PF04536"/>
    </source>
</evidence>
<accession>A0A844XCC4</accession>
<dbReference type="PANTHER" id="PTHR30373:SF2">
    <property type="entry name" value="UPF0603 PROTEIN YGCG"/>
    <property type="match status" value="1"/>
</dbReference>
<dbReference type="Gene3D" id="3.10.310.50">
    <property type="match status" value="1"/>
</dbReference>
<dbReference type="PANTHER" id="PTHR30373">
    <property type="entry name" value="UPF0603 PROTEIN YGCG"/>
    <property type="match status" value="1"/>
</dbReference>
<name>A0A844XCC4_9SPHN</name>
<dbReference type="Proteomes" id="UP000461409">
    <property type="component" value="Unassembled WGS sequence"/>
</dbReference>
<keyword evidence="4" id="KW-1185">Reference proteome</keyword>
<keyword evidence="1" id="KW-0812">Transmembrane</keyword>
<gene>
    <name evidence="3" type="ORF">GRF63_06930</name>
</gene>
<protein>
    <submittedName>
        <fullName evidence="3">Methanol dehydrogenase</fullName>
    </submittedName>
</protein>
<dbReference type="AlphaFoldDB" id="A0A844XCC4"/>
<feature type="transmembrane region" description="Helical" evidence="1">
    <location>
        <begin position="169"/>
        <end position="191"/>
    </location>
</feature>
<reference evidence="3 4" key="1">
    <citation type="submission" date="2019-12" db="EMBL/GenBank/DDBJ databases">
        <authorList>
            <person name="Lee S.D."/>
        </authorList>
    </citation>
    <scope>NUCLEOTIDE SEQUENCE [LARGE SCALE GENOMIC DNA]</scope>
    <source>
        <strain evidence="3 4">GH3-10</strain>
    </source>
</reference>
<keyword evidence="1" id="KW-1133">Transmembrane helix</keyword>
<dbReference type="EMBL" id="WUBR01000001">
    <property type="protein sequence ID" value="MWV27636.1"/>
    <property type="molecule type" value="Genomic_DNA"/>
</dbReference>
<evidence type="ECO:0000313" key="3">
    <source>
        <dbReference type="EMBL" id="MWV27636.1"/>
    </source>
</evidence>